<keyword evidence="5" id="KW-1185">Reference proteome</keyword>
<feature type="domain" description="Thioredoxin" evidence="3">
    <location>
        <begin position="16"/>
        <end position="149"/>
    </location>
</feature>
<dbReference type="GO" id="GO:0045454">
    <property type="term" value="P:cell redox homeostasis"/>
    <property type="evidence" value="ECO:0007669"/>
    <property type="project" value="TreeGrafter"/>
</dbReference>
<dbReference type="Pfam" id="PF13098">
    <property type="entry name" value="Thioredoxin_2"/>
    <property type="match status" value="1"/>
</dbReference>
<evidence type="ECO:0000313" key="5">
    <source>
        <dbReference type="Proteomes" id="UP000264217"/>
    </source>
</evidence>
<protein>
    <submittedName>
        <fullName evidence="4">DUF255 domain-containing protein</fullName>
    </submittedName>
</protein>
<dbReference type="OrthoDB" id="120730at2"/>
<feature type="chain" id="PRO_5016885066" evidence="2">
    <location>
        <begin position="19"/>
        <end position="421"/>
    </location>
</feature>
<dbReference type="PANTHER" id="PTHR32234:SF0">
    <property type="entry name" value="THIOL:DISULFIDE INTERCHANGE PROTEIN DSBD"/>
    <property type="match status" value="1"/>
</dbReference>
<sequence length="421" mass="47893">MKFISTIALYFIAVCCFAQDKGVNFQNNLTWAQVKEKAKKENKFIFVDCYTTWCVPCKVMAKEILPQPELSSYLNDKFISIALQFDKTKQDDGTTKRWHKEVKRIEAEAKVDAYPTYLIYSPDGQLVHTIVGGSPDAKTFLTKLQEGIDPKTQLVNMRKQYADGDRTPGFLHTFANALMQSWDPQTKEVINQYLATQTDLLTKENARFVMIATGKSTDPGFKALLNNEAGFDKMTSPGLGSMIAEGIMFDEIVLHLVRTDGKKEVRGGMYFYTGEINKNVNWDEVHAKLKAVYPDYADEVLVKSKIRYYRDLSDWPKFAEQAAAYTKQYGKNHYQVMTYANDIMLFAEDKVSLTEAATLAKPYATTADAGNEWYVDVYAQLLYKLGQKEQAITLVNNSVAKFGDKAYRLKETQEKMQKGKL</sequence>
<dbReference type="Proteomes" id="UP000264217">
    <property type="component" value="Unassembled WGS sequence"/>
</dbReference>
<dbReference type="PANTHER" id="PTHR32234">
    <property type="entry name" value="THIOL:DISULFIDE INTERCHANGE PROTEIN DSBD"/>
    <property type="match status" value="1"/>
</dbReference>
<evidence type="ECO:0000259" key="3">
    <source>
        <dbReference type="PROSITE" id="PS51352"/>
    </source>
</evidence>
<gene>
    <name evidence="4" type="ORF">D0C36_12375</name>
</gene>
<comment type="caution">
    <text evidence="4">The sequence shown here is derived from an EMBL/GenBank/DDBJ whole genome shotgun (WGS) entry which is preliminary data.</text>
</comment>
<dbReference type="PROSITE" id="PS00194">
    <property type="entry name" value="THIOREDOXIN_1"/>
    <property type="match status" value="1"/>
</dbReference>
<evidence type="ECO:0000256" key="2">
    <source>
        <dbReference type="SAM" id="SignalP"/>
    </source>
</evidence>
<name>A0A372NU59_9SPHI</name>
<evidence type="ECO:0000256" key="1">
    <source>
        <dbReference type="ARBA" id="ARBA00023284"/>
    </source>
</evidence>
<proteinExistence type="predicted"/>
<keyword evidence="1" id="KW-0676">Redox-active center</keyword>
<dbReference type="SUPFAM" id="SSF52833">
    <property type="entry name" value="Thioredoxin-like"/>
    <property type="match status" value="1"/>
</dbReference>
<dbReference type="InterPro" id="IPR017937">
    <property type="entry name" value="Thioredoxin_CS"/>
</dbReference>
<dbReference type="PROSITE" id="PS51352">
    <property type="entry name" value="THIOREDOXIN_2"/>
    <property type="match status" value="1"/>
</dbReference>
<dbReference type="InterPro" id="IPR036249">
    <property type="entry name" value="Thioredoxin-like_sf"/>
</dbReference>
<keyword evidence="2" id="KW-0732">Signal</keyword>
<evidence type="ECO:0000313" key="4">
    <source>
        <dbReference type="EMBL" id="RFZ92229.1"/>
    </source>
</evidence>
<feature type="signal peptide" evidence="2">
    <location>
        <begin position="1"/>
        <end position="18"/>
    </location>
</feature>
<organism evidence="4 5">
    <name type="scientific">Mucilaginibacter conchicola</name>
    <dbReference type="NCBI Taxonomy" id="2303333"/>
    <lineage>
        <taxon>Bacteria</taxon>
        <taxon>Pseudomonadati</taxon>
        <taxon>Bacteroidota</taxon>
        <taxon>Sphingobacteriia</taxon>
        <taxon>Sphingobacteriales</taxon>
        <taxon>Sphingobacteriaceae</taxon>
        <taxon>Mucilaginibacter</taxon>
    </lineage>
</organism>
<accession>A0A372NU59</accession>
<dbReference type="EMBL" id="QWDC01000002">
    <property type="protein sequence ID" value="RFZ92229.1"/>
    <property type="molecule type" value="Genomic_DNA"/>
</dbReference>
<reference evidence="4 5" key="1">
    <citation type="submission" date="2018-08" db="EMBL/GenBank/DDBJ databases">
        <title>Mucilaginibacter sp. MYSH2.</title>
        <authorList>
            <person name="Seo T."/>
        </authorList>
    </citation>
    <scope>NUCLEOTIDE SEQUENCE [LARGE SCALE GENOMIC DNA]</scope>
    <source>
        <strain evidence="4 5">MYSH2</strain>
    </source>
</reference>
<dbReference type="AlphaFoldDB" id="A0A372NU59"/>
<dbReference type="InterPro" id="IPR013766">
    <property type="entry name" value="Thioredoxin_domain"/>
</dbReference>
<dbReference type="GO" id="GO:0015035">
    <property type="term" value="F:protein-disulfide reductase activity"/>
    <property type="evidence" value="ECO:0007669"/>
    <property type="project" value="TreeGrafter"/>
</dbReference>
<dbReference type="InterPro" id="IPR012336">
    <property type="entry name" value="Thioredoxin-like_fold"/>
</dbReference>
<dbReference type="Gene3D" id="3.40.30.10">
    <property type="entry name" value="Glutaredoxin"/>
    <property type="match status" value="1"/>
</dbReference>
<dbReference type="RefSeq" id="WP_117391940.1">
    <property type="nucleotide sequence ID" value="NZ_QWDC01000002.1"/>
</dbReference>